<sequence>MVANCVYKLLENRSMASSVNVRTAMTSLLASLIRRYGHSIACCVKLTQLLQCFPHMVNCLTSFIRSFMEEENLTGVVRELLKEICSYSGADLERDAQATQNFSAFLLDIAAAYPQLGQSILPLLRPRLDEDPYQMRNCVLGIIGEVLPMFARREQLDPKESLQRDRLMDLLQEHVHDVNGYVRAKALQIWYAIVSTRGLPVRRQSQLTALLVGPQGAMMDVSSFARRYACKTLTAMVLQSPAAKLTPEELQLVLNKELKRLESLEELLTLSRRLAIPSRANVCPYDENEVDLAHSSSDLQPNPDGKPEHNRRTKPTKPQKKRKRKQMSKKREKKASHSDDNEETDDTKNDDDDDDNDAAYQSNESGYSESESQNEEADIKDEA</sequence>
<dbReference type="GO" id="GO:0010032">
    <property type="term" value="P:meiotic chromosome condensation"/>
    <property type="evidence" value="ECO:0007669"/>
    <property type="project" value="TreeGrafter"/>
</dbReference>
<proteinExistence type="predicted"/>
<feature type="region of interest" description="Disordered" evidence="2">
    <location>
        <begin position="294"/>
        <end position="383"/>
    </location>
</feature>
<name>A0A3P8LE71_9TREM</name>
<keyword evidence="1" id="KW-0226">DNA condensation</keyword>
<feature type="compositionally biased region" description="Acidic residues" evidence="2">
    <location>
        <begin position="372"/>
        <end position="383"/>
    </location>
</feature>
<dbReference type="OrthoDB" id="436262at2759"/>
<protein>
    <recommendedName>
        <fullName evidence="5">Condensin complex subunit 1</fullName>
    </recommendedName>
</protein>
<evidence type="ECO:0008006" key="5">
    <source>
        <dbReference type="Google" id="ProtNLM"/>
    </source>
</evidence>
<dbReference type="GO" id="GO:0007076">
    <property type="term" value="P:mitotic chromosome condensation"/>
    <property type="evidence" value="ECO:0007669"/>
    <property type="project" value="InterPro"/>
</dbReference>
<gene>
    <name evidence="3" type="ORF">ECPE_LOCUS17188</name>
</gene>
<evidence type="ECO:0000313" key="3">
    <source>
        <dbReference type="EMBL" id="VDP94476.1"/>
    </source>
</evidence>
<dbReference type="GO" id="GO:0000796">
    <property type="term" value="C:condensin complex"/>
    <property type="evidence" value="ECO:0007669"/>
    <property type="project" value="TreeGrafter"/>
</dbReference>
<dbReference type="InterPro" id="IPR016024">
    <property type="entry name" value="ARM-type_fold"/>
</dbReference>
<evidence type="ECO:0000313" key="4">
    <source>
        <dbReference type="Proteomes" id="UP000272942"/>
    </source>
</evidence>
<dbReference type="PANTHER" id="PTHR14222">
    <property type="entry name" value="CONDENSIN"/>
    <property type="match status" value="1"/>
</dbReference>
<dbReference type="AlphaFoldDB" id="A0A3P8LE71"/>
<dbReference type="Gene3D" id="1.25.10.10">
    <property type="entry name" value="Leucine-rich Repeat Variant"/>
    <property type="match status" value="1"/>
</dbReference>
<feature type="non-terminal residue" evidence="3">
    <location>
        <position position="383"/>
    </location>
</feature>
<dbReference type="InterPro" id="IPR011989">
    <property type="entry name" value="ARM-like"/>
</dbReference>
<evidence type="ECO:0000256" key="2">
    <source>
        <dbReference type="SAM" id="MobiDB-lite"/>
    </source>
</evidence>
<dbReference type="GO" id="GO:0000779">
    <property type="term" value="C:condensed chromosome, centromeric region"/>
    <property type="evidence" value="ECO:0007669"/>
    <property type="project" value="TreeGrafter"/>
</dbReference>
<dbReference type="PANTHER" id="PTHR14222:SF2">
    <property type="entry name" value="CONDENSIN COMPLEX SUBUNIT 1"/>
    <property type="match status" value="1"/>
</dbReference>
<evidence type="ECO:0000256" key="1">
    <source>
        <dbReference type="ARBA" id="ARBA00023067"/>
    </source>
</evidence>
<feature type="compositionally biased region" description="Acidic residues" evidence="2">
    <location>
        <begin position="340"/>
        <end position="357"/>
    </location>
</feature>
<dbReference type="EMBL" id="UZAN01067870">
    <property type="protein sequence ID" value="VDP94476.1"/>
    <property type="molecule type" value="Genomic_DNA"/>
</dbReference>
<feature type="compositionally biased region" description="Polar residues" evidence="2">
    <location>
        <begin position="359"/>
        <end position="371"/>
    </location>
</feature>
<dbReference type="InterPro" id="IPR026971">
    <property type="entry name" value="CND1/NCAPD3"/>
</dbReference>
<dbReference type="SUPFAM" id="SSF48371">
    <property type="entry name" value="ARM repeat"/>
    <property type="match status" value="1"/>
</dbReference>
<accession>A0A3P8LE71</accession>
<dbReference type="GO" id="GO:0042393">
    <property type="term" value="F:histone binding"/>
    <property type="evidence" value="ECO:0007669"/>
    <property type="project" value="TreeGrafter"/>
</dbReference>
<dbReference type="Proteomes" id="UP000272942">
    <property type="component" value="Unassembled WGS sequence"/>
</dbReference>
<reference evidence="3 4" key="1">
    <citation type="submission" date="2018-11" db="EMBL/GenBank/DDBJ databases">
        <authorList>
            <consortium name="Pathogen Informatics"/>
        </authorList>
    </citation>
    <scope>NUCLEOTIDE SEQUENCE [LARGE SCALE GENOMIC DNA]</scope>
    <source>
        <strain evidence="3 4">Egypt</strain>
    </source>
</reference>
<feature type="compositionally biased region" description="Basic residues" evidence="2">
    <location>
        <begin position="311"/>
        <end position="334"/>
    </location>
</feature>
<keyword evidence="4" id="KW-1185">Reference proteome</keyword>
<organism evidence="3 4">
    <name type="scientific">Echinostoma caproni</name>
    <dbReference type="NCBI Taxonomy" id="27848"/>
    <lineage>
        <taxon>Eukaryota</taxon>
        <taxon>Metazoa</taxon>
        <taxon>Spiralia</taxon>
        <taxon>Lophotrochozoa</taxon>
        <taxon>Platyhelminthes</taxon>
        <taxon>Trematoda</taxon>
        <taxon>Digenea</taxon>
        <taxon>Plagiorchiida</taxon>
        <taxon>Echinostomata</taxon>
        <taxon>Echinostomatoidea</taxon>
        <taxon>Echinostomatidae</taxon>
        <taxon>Echinostoma</taxon>
    </lineage>
</organism>